<evidence type="ECO:0000313" key="6">
    <source>
        <dbReference type="EMBL" id="SDH89310.1"/>
    </source>
</evidence>
<dbReference type="InterPro" id="IPR000709">
    <property type="entry name" value="Leu_Ile_Val-bd"/>
</dbReference>
<evidence type="ECO:0000259" key="5">
    <source>
        <dbReference type="Pfam" id="PF13458"/>
    </source>
</evidence>
<organism evidence="6 7">
    <name type="scientific">Paraburkholderia phenazinium</name>
    <dbReference type="NCBI Taxonomy" id="60549"/>
    <lineage>
        <taxon>Bacteria</taxon>
        <taxon>Pseudomonadati</taxon>
        <taxon>Pseudomonadota</taxon>
        <taxon>Betaproteobacteria</taxon>
        <taxon>Burkholderiales</taxon>
        <taxon>Burkholderiaceae</taxon>
        <taxon>Paraburkholderia</taxon>
    </lineage>
</organism>
<dbReference type="PANTHER" id="PTHR30483">
    <property type="entry name" value="LEUCINE-SPECIFIC-BINDING PROTEIN"/>
    <property type="match status" value="1"/>
</dbReference>
<evidence type="ECO:0000256" key="4">
    <source>
        <dbReference type="ARBA" id="ARBA00022970"/>
    </source>
</evidence>
<dbReference type="PANTHER" id="PTHR30483:SF6">
    <property type="entry name" value="PERIPLASMIC BINDING PROTEIN OF ABC TRANSPORTER FOR NATURAL AMINO ACIDS"/>
    <property type="match status" value="1"/>
</dbReference>
<dbReference type="AlphaFoldDB" id="A0A1G8G4T7"/>
<feature type="domain" description="Leucine-binding protein" evidence="5">
    <location>
        <begin position="130"/>
        <end position="463"/>
    </location>
</feature>
<dbReference type="CDD" id="cd06349">
    <property type="entry name" value="PBP1_ABC_HAAT-like"/>
    <property type="match status" value="1"/>
</dbReference>
<keyword evidence="2" id="KW-0813">Transport</keyword>
<dbReference type="InterPro" id="IPR028082">
    <property type="entry name" value="Peripla_BP_I"/>
</dbReference>
<dbReference type="Pfam" id="PF13458">
    <property type="entry name" value="Peripla_BP_6"/>
    <property type="match status" value="1"/>
</dbReference>
<dbReference type="Proteomes" id="UP000199706">
    <property type="component" value="Unassembled WGS sequence"/>
</dbReference>
<gene>
    <name evidence="6" type="ORF">SAMN05216466_114129</name>
</gene>
<keyword evidence="4" id="KW-0029">Amino-acid transport</keyword>
<evidence type="ECO:0000256" key="1">
    <source>
        <dbReference type="ARBA" id="ARBA00010062"/>
    </source>
</evidence>
<keyword evidence="3" id="KW-0732">Signal</keyword>
<protein>
    <submittedName>
        <fullName evidence="6">Amino acid/amide ABC transporter substrate-binding protein, HAAT family</fullName>
    </submittedName>
</protein>
<dbReference type="InterPro" id="IPR051010">
    <property type="entry name" value="BCAA_transport"/>
</dbReference>
<dbReference type="InterPro" id="IPR028081">
    <property type="entry name" value="Leu-bd"/>
</dbReference>
<accession>A0A1G8G4T7</accession>
<reference evidence="6 7" key="1">
    <citation type="submission" date="2016-10" db="EMBL/GenBank/DDBJ databases">
        <authorList>
            <person name="de Groot N.N."/>
        </authorList>
    </citation>
    <scope>NUCLEOTIDE SEQUENCE [LARGE SCALE GENOMIC DNA]</scope>
    <source>
        <strain evidence="6 7">LMG 2247</strain>
    </source>
</reference>
<dbReference type="PRINTS" id="PR00337">
    <property type="entry name" value="LEUILEVALBP"/>
</dbReference>
<evidence type="ECO:0000256" key="3">
    <source>
        <dbReference type="ARBA" id="ARBA00022729"/>
    </source>
</evidence>
<comment type="similarity">
    <text evidence="1">Belongs to the leucine-binding protein family.</text>
</comment>
<dbReference type="Gene3D" id="3.40.50.2300">
    <property type="match status" value="2"/>
</dbReference>
<evidence type="ECO:0000313" key="7">
    <source>
        <dbReference type="Proteomes" id="UP000199706"/>
    </source>
</evidence>
<dbReference type="EMBL" id="FNCJ01000014">
    <property type="protein sequence ID" value="SDH89310.1"/>
    <property type="molecule type" value="Genomic_DNA"/>
</dbReference>
<proteinExistence type="inferred from homology"/>
<dbReference type="SUPFAM" id="SSF53822">
    <property type="entry name" value="Periplasmic binding protein-like I"/>
    <property type="match status" value="1"/>
</dbReference>
<evidence type="ECO:0000256" key="2">
    <source>
        <dbReference type="ARBA" id="ARBA00022448"/>
    </source>
</evidence>
<sequence>MLCKRRAFFRVTVACIEKKSNLIRHLGSPSPYLLSILSGLAARHAIAFASRRDNHIPKTSLVRRNSAWFDGRNLKTTVGGTMKDLRKQARSMWLSALKALPLMVAAWGITGIAASSAAHAAEATGEPYLIGVSGPLTGQDGQYGTQWKRGFDLALEQINSQGGIKGRPLAYDFEDSRSDPGQAVSIAQKFVGDSRILLELGDLSSTTSMAASPIYQRGKLVQFGFTNSHPDFTKGGDYMWSTALSQAEEQPLLARYATKDLGFKRIAVLYLNTDWGRTSKDIFAKAAAENGAQVVAAEGYQPNEKDFRATLVRVNEAKPDSIVLISYYADGAQIVRQARSSGLTQPIAAVGSIYSPKFLELGGAEVNGVYTESNFFPGDKRAQVQDFVQRYRAKYHADPDTFAARAYDAMILSAELLRRYGVTRQAVHDGLSQIHDVPSLIFGQMKFDPQTRRVAGATSVYLVVKDNQFTQWDGVKPVLAAK</sequence>
<name>A0A1G8G4T7_9BURK</name>
<dbReference type="GO" id="GO:0006865">
    <property type="term" value="P:amino acid transport"/>
    <property type="evidence" value="ECO:0007669"/>
    <property type="project" value="UniProtKB-KW"/>
</dbReference>